<dbReference type="EMBL" id="JAODUO010002648">
    <property type="protein sequence ID" value="KAK2151224.1"/>
    <property type="molecule type" value="Genomic_DNA"/>
</dbReference>
<comment type="caution">
    <text evidence="1">The sequence shown here is derived from an EMBL/GenBank/DDBJ whole genome shotgun (WGS) entry which is preliminary data.</text>
</comment>
<protein>
    <submittedName>
        <fullName evidence="1">Uncharacterized protein</fullName>
    </submittedName>
</protein>
<reference evidence="1" key="1">
    <citation type="journal article" date="2023" name="Mol. Biol. Evol.">
        <title>Third-Generation Sequencing Reveals the Adaptive Role of the Epigenome in Three Deep-Sea Polychaetes.</title>
        <authorList>
            <person name="Perez M."/>
            <person name="Aroh O."/>
            <person name="Sun Y."/>
            <person name="Lan Y."/>
            <person name="Juniper S.K."/>
            <person name="Young C.R."/>
            <person name="Angers B."/>
            <person name="Qian P.Y."/>
        </authorList>
    </citation>
    <scope>NUCLEOTIDE SEQUENCE</scope>
    <source>
        <strain evidence="1">R07B-5</strain>
    </source>
</reference>
<keyword evidence="2" id="KW-1185">Reference proteome</keyword>
<evidence type="ECO:0000313" key="2">
    <source>
        <dbReference type="Proteomes" id="UP001209878"/>
    </source>
</evidence>
<evidence type="ECO:0000313" key="1">
    <source>
        <dbReference type="EMBL" id="KAK2151224.1"/>
    </source>
</evidence>
<dbReference type="AlphaFoldDB" id="A0AAD9N1X5"/>
<proteinExistence type="predicted"/>
<accession>A0AAD9N1X5</accession>
<name>A0AAD9N1X5_RIDPI</name>
<gene>
    <name evidence="1" type="ORF">NP493_2660g00011</name>
</gene>
<sequence length="32" mass="3636">MKVIMITSTSTQKTNVLEYICFLSTRTHACSK</sequence>
<organism evidence="1 2">
    <name type="scientific">Ridgeia piscesae</name>
    <name type="common">Tubeworm</name>
    <dbReference type="NCBI Taxonomy" id="27915"/>
    <lineage>
        <taxon>Eukaryota</taxon>
        <taxon>Metazoa</taxon>
        <taxon>Spiralia</taxon>
        <taxon>Lophotrochozoa</taxon>
        <taxon>Annelida</taxon>
        <taxon>Polychaeta</taxon>
        <taxon>Sedentaria</taxon>
        <taxon>Canalipalpata</taxon>
        <taxon>Sabellida</taxon>
        <taxon>Siboglinidae</taxon>
        <taxon>Ridgeia</taxon>
    </lineage>
</organism>
<dbReference type="Proteomes" id="UP001209878">
    <property type="component" value="Unassembled WGS sequence"/>
</dbReference>